<sequence>MLKSIHYIKNLILLTLMVIGVDLYAQPFISIDDILLCQKTNNGTINYQLTGLDASKTYNYKWTLFDITGDLHFTGQTDRDNVKIQGDKNINNGISFATLKVEVWEVGCTEDPNNNSEVATSCYNFKNVSVGYYTAPPITLSVDPYDSCIPSGGSQSATIRSTFDVANLPNNAAISPQWSIESTTGTTASALNDYQTAATNATNSGASELTLTVNNTAFDVGENEITITVKGVSSCGDTSNDESDIFVLTFYRTPEPSISGLVEICAISGQNLGEIITQTTDPFTYTWSINTITGGTVVFNGSGTNSSGLTITDIQFDPNTLFIDATFDVAVSGGVGSCPGSTFQIDVQFINSTLTDVTNPLEICLLDGTASIQIGNQNAIVSTGVNYSWSLSGITGGTLSVLGSGNNNSAVSLTGINFNTSSAVINATLDLTVTGVNTSCTTTSIPITINRQPDQLNLSDLILCALDGTSNVIGITEDANPIIGYTYTWSKVSVNNGSFDVTPSANGTGFNLDNINFNANQQQITGVAQLVVNTGNSCGDITVTIAITIDKIPSAINTIPSFICVDNNVSNIQIIAPNLSADIIAGFNYNWTYTLDTPTDGSLLLGTLGTDNSGIEFNSINFNTDVTELTGTINLTITGAVCAATSTSIPFTLYRRPDILNTNSVAVCSKDGNTLLNAITAHTDNFSGFNYVWSLSGLSGGTIGSISSNGNNNSGLALNTINFDFNSQQITGTINLTINGLDATCGNVMALPLTIDRSPDVLSNLIDFETCLLQNSTPNIDIISPYTEDYPTLSYSWLKQSENGGTVTLLPYGNDNSGLQITNVVFSTGSEVITGTVEVSVNGASVNCSTSPQTFNYIIHRLPDGLQVIDFASCQLNGATNLQVQAVNTDIITSYTYSWSILTTNGGTLTLASTGADGSGLLLNDINFTSGETEITAIIRGTVTGVAPSCASSTQDFNVTIYRVPDAINLTAQMFCLTNGVTTEIIAADQIENLNGYTYSWQILNETNGTINTSTFGTQNSGLNLDNVSFTGNNNTITATARLIVTGANASCGILQNDIPITIYRLPELSALTSAVTCAFNPDNNIEIIAPNIGNDIVNGTTYNWVVSGVTNGAVTINPIGTDGSGVEFTNISFTSNATSVSGNLEVTITGVNVACGSITNTIPFTVYRKPDQLSLTAINACISDGTVSYEAVVPNVDFFVGYSYDWTISGITGGTFGVLEKGNNNSGLDFTTIDFTTGSELITATLNLTINGLDVSCGNTLSIPITINRNPDALANLTDFEICILEGTTSIDVITPSTEDLPTISYSWSKIGIETGGSTGALVGYGNDNSGLRFSTINFDVTSDVISGTVQLTVSGLSGACATSTATFNYTLHRLPDGLEIIDTEICETDGATNVSLFPVNAEIINTYNYTWSISNISGGSVTVQGTGADNSGVLLNDINFSTNSTLITATLTGTVNGMDASCTGATKDVTITINRLPDALSLSAQTYCLSDGAVSETIAAEQGETLTGYTYNWSTTVTGGTIGTSTFGTQNSGLSLSTVTFNAGSSQITGTATITVTGAAGSCGTLSTTFPITINRLPDTLALSSVDFCLLNATTDQSIFTENATAINDFTYNWSFVSISGGTIDLDVKGTDQSGLEFDNIIFTGASNQIVGTLQLSVTSASALCTIPSISIPVTIDRIPDMTRYASALEFCKYTNDTDHVIYTEEPTLINNFNYTWNTANVIGGSIVLDPSGNNNSALEFDNIIFDPASTVITGDLIVTVAIPNASCGTFTQTVPFTIHLIPEIVKISDYSISLCSFTANDDELVDSGNSTALNNYTYNWSFSVAPSGGTFNLPTPPTDHNKTDQSDLNFYDINFDASSTVITATLRLTITNLDAICGFTEKLIPVRIDLEADDINLAPQALCEFDGQTNVIAYAENVSSLAGVTSTWSLSGTSGGSILGLTQYGVIDSGLLFDQIDFADGSDEITGTITLLQETPDCVDKAASTTFSIKRKIDSSTYTSLKLCSFNDNGTLVGYSPITENIANTTYSWAKDGNPQIGGTFDIVTTGSNNSGVNISNIAFTTNSSIISGNLVYTVTTDCNTETKTIPITIERKVDITSLSFIDLCVINGATNQTLLAEISENIPGFTYSWGAVNIINGGTFTLNSFGNNASGLTADNINFGSNQNQIIAEVTLTVGGSCDASSITIPIEINRLPDVSSISDATICAIQDTDNEMVIVPSTETLSGINYTWSIQGGSLSGGTITLRPNGNNNSGLIIDDIHFDDTIAPSSAQLSCIIDVTISGGCTPVTTSFNLIIDRAVDMSVFTAAYDICELDGETNVSLVSPLAETVTGLDYVWSVVSISGGTFTLFAQGTDNSGLQINDITFDNTINPSSADINAVLRVQNTNGCSVESKDITLHIGRRPSIVNVNNFEICLPTTATNEIVVTEFSELVSGFTYNWSYDKTTFIGGEADFSGYGNNSSGLQLDNLIFNTNSTTITGTVLLTVANSCGPYPHTVSFTIHREPDLSSWAFTTLCATDNNDTGILISGITETLTDWNYTWQLDAGSLNGGTFTILPNGNQDSELTAENINFDDNSAQITANITLTVSTTSCNDITTTLPVIINRKVDLNAINLNTLCVVDGATNQEVLTGISETIPGFNYTWGVLTNSTGGSFSVSSAGNNNSQLVINSIDFNDNSLGITADITLTVAGSCDNSTVTKQININRIPDLSIFTNQNLCVLQNSVSEVIFTPSTEMLTDVNYSWSVSGASINGGNFSLLPNGSNNSGLTLENIIFDNTSDLITATIDVTVTGGCKDVSTSFNLILDRKVNMDLFPTSLTMCELEGTTGLQVINNLTETVNNLSYTWEVITGSSTGGTFLIESTGADNSGLVFNTIDFDISSNVITAQLRVINTTGCSLESKTIPVTISRMPEATTLTQVDVCLPNGTTAYIAIPENVEAVTDFIYTWNVINQNGGSVTFSQNGNNLSELVFDNVTFATGATQITGTITLNVANACGNYPLNLPLTINRSIAPSSINLLDVCALDNDPNNFEVYAGTKETLPGFNYVWQLNASTVTGGSFNINQKGIQNSGLDISTINFDDGSIQIIGTATLTVSGTCTTFSETYPITINRKVDTNAITLTTLCVVNGATNQELLAALTETIPGFTYTWGTAPVNLNGGAFSTVSSGNSNSGLTANTISFDNNSLLITGEISLQVAGDCDFQTVQVPIQINRIPDISTYSNQLLCLLEGATNENIITASTELLTGVGYTWSIQNNSLIGGTIVLSPYGNNNSGLALDNVDFDTNSKVLSFTVDVTTTGGCQAQATSFDIIINRKIDMSLFPDQIDICQLEGAKNVEVFTGLSEIINTIDYTWEVIPATTIGGTFSILAQGTDNSGLLLNSINFDLSSSQIKATLRVKNNSGCNLETKDIPLIIGRMPEATTAPSVDVCLSDGQNGYIAISGNTEAIMGYVYTWSIINLNGGSLTVAQQGNNQSELIFNDVNFDDGSTEITGTIQLDVAGACGNYPLNLPLTITRTIEPTDIVLSTLCAFDEEGNNYELYNGLTETINTWNYVWSLDNTSLSGGTFDIITKGNQLSGIDATNINFNDGSDLITAQVTLSISGTCSNVVQTYPITINRKVSLAPIVDFEECVDGVNSITIFTPNSDPLASINYSWATSVTGGSFIISPNGVDQSGLTLNNVTFAAGSSIIDGTITVAQTGSCLDDTKTINIRLSRSAEYSTTHLFTICSEAIMNLTGIVSEELLFDLNWNIVSISGANTTGLAKLTTFNGSTSNTLNGISVNNNDFDNGSGLITMVIALNSTNKLFPTCLATQEYTINFTRIPEIIIPDATAEGCSAVPVIIYPFGTEDFSADYLYNWQLVGGSINGASTTGINHITSIINNFVDQNLAVTLNDTDYLNIGTQQITFDVDVTVSNKNKQDCTGAASTKRYSFTIHRSPLVGLPTARQESCETGSLTLNSSFAQQSNISYSWQILNTVGGTLSGSSNSAFYYTVSGPVFNTDTYEMTADVVLTTVNNAMPNVCPGIDTVQVYFQRIPSPDFSLVQAIGCARQDVVFDASKSGIPSGTSTYEWDFNYLGTFTADASTTDTQITKEFIGEGNYEIALRITSSLGCTSTIVSKSITIHPTPTANFTIPSLICVDEEFKLDGTSSTSGNPNAIANWEWYFDYTNNQNTASITGNNLAKHKYSKEGIYDIALVITNNLGCQDTLQKQVEVINVPQTTFKPQVYICNGQTVKLEINGGVRWEWEDGQTTNTISVSPTITRFYKVTSFNKRDCPTIDSLEVIVLPNGSGSSTEVACEFSNVELQSIVSDRGVIKGIEWDTGETTLSITVNKAGKYSYKLWVQANENAEACLYEHTINLIMNPLPETIMPTDTTFCFDDDATIDITATNNANYAIVWQNGNETTSTLTIDEEGTYTVVMTDLSNDTHCTEEFDINIVELCPPKITPPTAFTPNGDGLNDTFFIEGKDLRNINLTIYNRWGEIIFYKEYADETELRDPTLGWDGYYRGTKVPVGDYIYIIIYENELYPGKTFKKENGISVVY</sequence>
<evidence type="ECO:0000259" key="1">
    <source>
        <dbReference type="PROSITE" id="PS50093"/>
    </source>
</evidence>
<dbReference type="InterPro" id="IPR026341">
    <property type="entry name" value="T9SS_type_B"/>
</dbReference>
<dbReference type="PROSITE" id="PS50093">
    <property type="entry name" value="PKD"/>
    <property type="match status" value="2"/>
</dbReference>
<organism evidence="2 3">
    <name type="scientific">Flammeovirga pectinis</name>
    <dbReference type="NCBI Taxonomy" id="2494373"/>
    <lineage>
        <taxon>Bacteria</taxon>
        <taxon>Pseudomonadati</taxon>
        <taxon>Bacteroidota</taxon>
        <taxon>Cytophagia</taxon>
        <taxon>Cytophagales</taxon>
        <taxon>Flammeovirgaceae</taxon>
        <taxon>Flammeovirga</taxon>
    </lineage>
</organism>
<dbReference type="KEGG" id="fll:EI427_24330"/>
<keyword evidence="3" id="KW-1185">Reference proteome</keyword>
<evidence type="ECO:0000313" key="2">
    <source>
        <dbReference type="EMBL" id="AZQ65344.1"/>
    </source>
</evidence>
<dbReference type="EMBL" id="CP034563">
    <property type="protein sequence ID" value="AZQ65344.1"/>
    <property type="molecule type" value="Genomic_DNA"/>
</dbReference>
<name>A0A3S9PAW3_9BACT</name>
<reference evidence="2 3" key="1">
    <citation type="submission" date="2018-12" db="EMBL/GenBank/DDBJ databases">
        <title>Flammeovirga pectinis sp. nov., isolated from the gut of the Korean scallop, Patinopecten yessoensis.</title>
        <authorList>
            <person name="Bae J.-W."/>
            <person name="Jeong Y.-S."/>
            <person name="Kang W."/>
        </authorList>
    </citation>
    <scope>NUCLEOTIDE SEQUENCE [LARGE SCALE GENOMIC DNA]</scope>
    <source>
        <strain evidence="2 3">L12M1</strain>
    </source>
</reference>
<dbReference type="OrthoDB" id="9765926at2"/>
<dbReference type="SUPFAM" id="SSF49299">
    <property type="entry name" value="PKD domain"/>
    <property type="match status" value="2"/>
</dbReference>
<dbReference type="InterPro" id="IPR022409">
    <property type="entry name" value="PKD/Chitinase_dom"/>
</dbReference>
<proteinExistence type="predicted"/>
<dbReference type="RefSeq" id="WP_126619970.1">
    <property type="nucleotide sequence ID" value="NZ_CP034563.1"/>
</dbReference>
<protein>
    <submittedName>
        <fullName evidence="2">T9SS type B sorting domain-containing protein</fullName>
    </submittedName>
</protein>
<dbReference type="Proteomes" id="UP000267268">
    <property type="component" value="Chromosome 2"/>
</dbReference>
<dbReference type="Gene3D" id="2.60.40.10">
    <property type="entry name" value="Immunoglobulins"/>
    <property type="match status" value="2"/>
</dbReference>
<dbReference type="InterPro" id="IPR035986">
    <property type="entry name" value="PKD_dom_sf"/>
</dbReference>
<dbReference type="SMART" id="SM00089">
    <property type="entry name" value="PKD"/>
    <property type="match status" value="2"/>
</dbReference>
<dbReference type="Pfam" id="PF18911">
    <property type="entry name" value="PKD_4"/>
    <property type="match status" value="1"/>
</dbReference>
<dbReference type="Pfam" id="PF13585">
    <property type="entry name" value="CHU_C"/>
    <property type="match status" value="1"/>
</dbReference>
<dbReference type="NCBIfam" id="TIGR04131">
    <property type="entry name" value="Bac_Flav_CTERM"/>
    <property type="match status" value="1"/>
</dbReference>
<dbReference type="InterPro" id="IPR000601">
    <property type="entry name" value="PKD_dom"/>
</dbReference>
<accession>A0A3S9PAW3</accession>
<evidence type="ECO:0000313" key="3">
    <source>
        <dbReference type="Proteomes" id="UP000267268"/>
    </source>
</evidence>
<dbReference type="CDD" id="cd00146">
    <property type="entry name" value="PKD"/>
    <property type="match status" value="1"/>
</dbReference>
<feature type="domain" description="PKD" evidence="1">
    <location>
        <begin position="4146"/>
        <end position="4212"/>
    </location>
</feature>
<feature type="domain" description="PKD" evidence="1">
    <location>
        <begin position="4034"/>
        <end position="4113"/>
    </location>
</feature>
<dbReference type="InterPro" id="IPR013783">
    <property type="entry name" value="Ig-like_fold"/>
</dbReference>
<gene>
    <name evidence="2" type="ORF">EI427_24330</name>
</gene>